<evidence type="ECO:0000256" key="5">
    <source>
        <dbReference type="ARBA" id="ARBA00022475"/>
    </source>
</evidence>
<dbReference type="GO" id="GO:0042910">
    <property type="term" value="F:xenobiotic transmembrane transporter activity"/>
    <property type="evidence" value="ECO:0007669"/>
    <property type="project" value="InterPro"/>
</dbReference>
<feature type="transmembrane region" description="Helical" evidence="10">
    <location>
        <begin position="54"/>
        <end position="76"/>
    </location>
</feature>
<dbReference type="InterPro" id="IPR002528">
    <property type="entry name" value="MATE_fam"/>
</dbReference>
<feature type="transmembrane region" description="Helical" evidence="10">
    <location>
        <begin position="318"/>
        <end position="339"/>
    </location>
</feature>
<protein>
    <recommendedName>
        <fullName evidence="3">Multidrug export protein MepA</fullName>
    </recommendedName>
</protein>
<dbReference type="RefSeq" id="WP_055214095.1">
    <property type="nucleotide sequence ID" value="NZ_CYXO01000007.1"/>
</dbReference>
<evidence type="ECO:0000256" key="8">
    <source>
        <dbReference type="ARBA" id="ARBA00023136"/>
    </source>
</evidence>
<dbReference type="PIRSF" id="PIRSF006603">
    <property type="entry name" value="DinF"/>
    <property type="match status" value="1"/>
</dbReference>
<evidence type="ECO:0000256" key="3">
    <source>
        <dbReference type="ARBA" id="ARBA00022106"/>
    </source>
</evidence>
<dbReference type="AlphaFoldDB" id="A0A173T8E0"/>
<gene>
    <name evidence="11" type="primary">mepA_9</name>
    <name evidence="11" type="ORF">ERS852573_01391</name>
</gene>
<name>A0A173T8E0_9FIRM</name>
<evidence type="ECO:0000313" key="11">
    <source>
        <dbReference type="EMBL" id="CUM98177.1"/>
    </source>
</evidence>
<evidence type="ECO:0000256" key="7">
    <source>
        <dbReference type="ARBA" id="ARBA00022989"/>
    </source>
</evidence>
<keyword evidence="8 10" id="KW-0472">Membrane</keyword>
<evidence type="ECO:0000313" key="12">
    <source>
        <dbReference type="Proteomes" id="UP000095597"/>
    </source>
</evidence>
<dbReference type="CDD" id="cd13143">
    <property type="entry name" value="MATE_MepA_like"/>
    <property type="match status" value="1"/>
</dbReference>
<organism evidence="11 12">
    <name type="scientific">Dorea longicatena</name>
    <dbReference type="NCBI Taxonomy" id="88431"/>
    <lineage>
        <taxon>Bacteria</taxon>
        <taxon>Bacillati</taxon>
        <taxon>Bacillota</taxon>
        <taxon>Clostridia</taxon>
        <taxon>Lachnospirales</taxon>
        <taxon>Lachnospiraceae</taxon>
        <taxon>Dorea</taxon>
    </lineage>
</organism>
<dbReference type="InterPro" id="IPR051327">
    <property type="entry name" value="MATE_MepA_subfamily"/>
</dbReference>
<keyword evidence="9" id="KW-0046">Antibiotic resistance</keyword>
<evidence type="ECO:0000256" key="4">
    <source>
        <dbReference type="ARBA" id="ARBA00022448"/>
    </source>
</evidence>
<dbReference type="GO" id="GO:0015297">
    <property type="term" value="F:antiporter activity"/>
    <property type="evidence" value="ECO:0007669"/>
    <property type="project" value="InterPro"/>
</dbReference>
<feature type="transmembrane region" description="Helical" evidence="10">
    <location>
        <begin position="163"/>
        <end position="184"/>
    </location>
</feature>
<evidence type="ECO:0000256" key="6">
    <source>
        <dbReference type="ARBA" id="ARBA00022692"/>
    </source>
</evidence>
<dbReference type="OrthoDB" id="9808954at2"/>
<evidence type="ECO:0000256" key="1">
    <source>
        <dbReference type="ARBA" id="ARBA00004651"/>
    </source>
</evidence>
<evidence type="ECO:0000256" key="9">
    <source>
        <dbReference type="ARBA" id="ARBA00023251"/>
    </source>
</evidence>
<feature type="transmembrane region" description="Helical" evidence="10">
    <location>
        <begin position="387"/>
        <end position="408"/>
    </location>
</feature>
<dbReference type="PANTHER" id="PTHR43823">
    <property type="entry name" value="SPORULATION PROTEIN YKVU"/>
    <property type="match status" value="1"/>
</dbReference>
<feature type="transmembrane region" description="Helical" evidence="10">
    <location>
        <begin position="14"/>
        <end position="34"/>
    </location>
</feature>
<keyword evidence="6 10" id="KW-0812">Transmembrane</keyword>
<proteinExistence type="inferred from homology"/>
<dbReference type="GO" id="GO:0005886">
    <property type="term" value="C:plasma membrane"/>
    <property type="evidence" value="ECO:0007669"/>
    <property type="project" value="UniProtKB-SubCell"/>
</dbReference>
<keyword evidence="7 10" id="KW-1133">Transmembrane helix</keyword>
<feature type="transmembrane region" description="Helical" evidence="10">
    <location>
        <begin position="359"/>
        <end position="380"/>
    </location>
</feature>
<sequence>MNIQLSEHFTYKKLLRFILPSIIMMVFTSIYSVVDGIFVSNFVGKSAFASVNLIMPYLMGISALGFMIGTGGSAFVSKTLGEGKKKLANQYFSMLVTIAAIGGFVLSVLSFIFMRRIVMAFGAAGDLIDYCTLYGRISCISLTAFMLQNVFQSFFVAAGKPQLGLKVIVAAGCTNIVLDALFIGVLHFGIAGAAFATMTSEFIGGLLPVVYFFRKNDSLLHFVKPVFDRRVFLKTCTNGSSELMTNLSMSLVNTLYNLQLMKIAGENGVAAYGAVMYVNFIFVATFLGYAIGCAPVISYHYGAGNHAELKNLYKKSMSIILVWGVILFGAAQLLAPVLSKIFVGYNTGLYAMTLHGFRVYAIAFLIIGINIFGSSFFTALNNGLISAVISFLRTLVFQVIMVLTLPLWFGINGIWSAISIAEALTLIMTTTFFVRQKDKYHYL</sequence>
<dbReference type="Pfam" id="PF01554">
    <property type="entry name" value="MatE"/>
    <property type="match status" value="2"/>
</dbReference>
<evidence type="ECO:0000256" key="2">
    <source>
        <dbReference type="ARBA" id="ARBA00008417"/>
    </source>
</evidence>
<comment type="subcellular location">
    <subcellularLocation>
        <location evidence="1">Cell membrane</location>
        <topology evidence="1">Multi-pass membrane protein</topology>
    </subcellularLocation>
</comment>
<accession>A0A173T8E0</accession>
<evidence type="ECO:0000256" key="10">
    <source>
        <dbReference type="SAM" id="Phobius"/>
    </source>
</evidence>
<dbReference type="EMBL" id="CYXO01000007">
    <property type="protein sequence ID" value="CUM98177.1"/>
    <property type="molecule type" value="Genomic_DNA"/>
</dbReference>
<feature type="transmembrane region" description="Helical" evidence="10">
    <location>
        <begin position="133"/>
        <end position="151"/>
    </location>
</feature>
<reference evidence="11 12" key="1">
    <citation type="submission" date="2015-09" db="EMBL/GenBank/DDBJ databases">
        <authorList>
            <consortium name="Pathogen Informatics"/>
        </authorList>
    </citation>
    <scope>NUCLEOTIDE SEQUENCE [LARGE SCALE GENOMIC DNA]</scope>
    <source>
        <strain evidence="11 12">2789STDY5834961</strain>
    </source>
</reference>
<feature type="transmembrane region" description="Helical" evidence="10">
    <location>
        <begin position="190"/>
        <end position="214"/>
    </location>
</feature>
<keyword evidence="5" id="KW-1003">Cell membrane</keyword>
<feature type="transmembrane region" description="Helical" evidence="10">
    <location>
        <begin position="276"/>
        <end position="297"/>
    </location>
</feature>
<dbReference type="InterPro" id="IPR048279">
    <property type="entry name" value="MdtK-like"/>
</dbReference>
<dbReference type="Proteomes" id="UP000095597">
    <property type="component" value="Unassembled WGS sequence"/>
</dbReference>
<dbReference type="PANTHER" id="PTHR43823:SF3">
    <property type="entry name" value="MULTIDRUG EXPORT PROTEIN MEPA"/>
    <property type="match status" value="1"/>
</dbReference>
<keyword evidence="4" id="KW-0813">Transport</keyword>
<dbReference type="GO" id="GO:0046677">
    <property type="term" value="P:response to antibiotic"/>
    <property type="evidence" value="ECO:0007669"/>
    <property type="project" value="UniProtKB-KW"/>
</dbReference>
<dbReference type="InterPro" id="IPR045070">
    <property type="entry name" value="MATE_MepA-like"/>
</dbReference>
<feature type="transmembrane region" description="Helical" evidence="10">
    <location>
        <begin position="88"/>
        <end position="113"/>
    </location>
</feature>
<comment type="similarity">
    <text evidence="2">Belongs to the multi antimicrobial extrusion (MATE) (TC 2.A.66.1) family. MepA subfamily.</text>
</comment>